<comment type="caution">
    <text evidence="1">The sequence shown here is derived from an EMBL/GenBank/DDBJ whole genome shotgun (WGS) entry which is preliminary data.</text>
</comment>
<dbReference type="AlphaFoldDB" id="A0A444E3A8"/>
<sequence>MPRAPYTRRHRHLSRRPQTGVSFRDACPVMIGCLRSITGRTAPGLMRVGSGNLSVALPIAMLWKLGGNHGLITAVVLHQAVADGLSWLVSEKSDRDLMDAAAACVEMGCVGRSVWRRRGVRRTV</sequence>
<proteinExistence type="predicted"/>
<reference evidence="2" key="1">
    <citation type="journal article" date="2014" name="Agronomy (Basel)">
        <title>A Draft Genome Sequence for Ensete ventricosum, the Drought-Tolerant Tree Against Hunger.</title>
        <authorList>
            <person name="Harrison J."/>
            <person name="Moore K.A."/>
            <person name="Paszkiewicz K."/>
            <person name="Jones T."/>
            <person name="Grant M."/>
            <person name="Ambacheew D."/>
            <person name="Muzemil S."/>
            <person name="Studholme D.J."/>
        </authorList>
    </citation>
    <scope>NUCLEOTIDE SEQUENCE [LARGE SCALE GENOMIC DNA]</scope>
</reference>
<accession>A0A444E3A8</accession>
<protein>
    <submittedName>
        <fullName evidence="1">Uncharacterized protein</fullName>
    </submittedName>
</protein>
<evidence type="ECO:0000313" key="2">
    <source>
        <dbReference type="Proteomes" id="UP000287651"/>
    </source>
</evidence>
<organism evidence="1 2">
    <name type="scientific">Ensete ventricosum</name>
    <name type="common">Abyssinian banana</name>
    <name type="synonym">Musa ensete</name>
    <dbReference type="NCBI Taxonomy" id="4639"/>
    <lineage>
        <taxon>Eukaryota</taxon>
        <taxon>Viridiplantae</taxon>
        <taxon>Streptophyta</taxon>
        <taxon>Embryophyta</taxon>
        <taxon>Tracheophyta</taxon>
        <taxon>Spermatophyta</taxon>
        <taxon>Magnoliopsida</taxon>
        <taxon>Liliopsida</taxon>
        <taxon>Zingiberales</taxon>
        <taxon>Musaceae</taxon>
        <taxon>Ensete</taxon>
    </lineage>
</organism>
<name>A0A444E3A8_ENSVE</name>
<dbReference type="EMBL" id="AMZH03019613">
    <property type="protein sequence ID" value="RRT40142.1"/>
    <property type="molecule type" value="Genomic_DNA"/>
</dbReference>
<dbReference type="Proteomes" id="UP000287651">
    <property type="component" value="Unassembled WGS sequence"/>
</dbReference>
<evidence type="ECO:0000313" key="1">
    <source>
        <dbReference type="EMBL" id="RRT40142.1"/>
    </source>
</evidence>
<gene>
    <name evidence="1" type="ORF">B296_00046503</name>
</gene>